<protein>
    <submittedName>
        <fullName evidence="1">Uncharacterized protein</fullName>
    </submittedName>
</protein>
<proteinExistence type="predicted"/>
<accession>A0A933L113</accession>
<sequence>MSALTYLAAWRRIAARIRGLEKAASVHASFLSSHSGSPYGADKALQKQCEGVLQDISRLIHDFAGLLPAEAHAAIDRFMSDGGHQIQNNQVGDALLVRTILVKVIALESELTYCLDNPSEGIRSASELAFMHLQRQIVADEDYRAKWQAAFDDHETHCERLGGVHMLWHGIWAFKVDASGGKTDLVYQEPVQTAGVPVALAMVLTEWKRAPVDPEAAYAEAKHQASLYSSGVLAGVELASHRYLVVVTEKQIVPPNDTLVNGVTFRHINIAVRPDSPSIAARKLARRA</sequence>
<evidence type="ECO:0000313" key="1">
    <source>
        <dbReference type="EMBL" id="MBI4920245.1"/>
    </source>
</evidence>
<comment type="caution">
    <text evidence="1">The sequence shown here is derived from an EMBL/GenBank/DDBJ whole genome shotgun (WGS) entry which is preliminary data.</text>
</comment>
<evidence type="ECO:0000313" key="2">
    <source>
        <dbReference type="Proteomes" id="UP000782610"/>
    </source>
</evidence>
<gene>
    <name evidence="1" type="ORF">HY834_00715</name>
</gene>
<dbReference type="EMBL" id="JACRAF010000004">
    <property type="protein sequence ID" value="MBI4920245.1"/>
    <property type="molecule type" value="Genomic_DNA"/>
</dbReference>
<dbReference type="Proteomes" id="UP000782610">
    <property type="component" value="Unassembled WGS sequence"/>
</dbReference>
<dbReference type="AlphaFoldDB" id="A0A933L113"/>
<name>A0A933L113_9HYPH</name>
<organism evidence="1 2">
    <name type="scientific">Devosia nanyangense</name>
    <dbReference type="NCBI Taxonomy" id="1228055"/>
    <lineage>
        <taxon>Bacteria</taxon>
        <taxon>Pseudomonadati</taxon>
        <taxon>Pseudomonadota</taxon>
        <taxon>Alphaproteobacteria</taxon>
        <taxon>Hyphomicrobiales</taxon>
        <taxon>Devosiaceae</taxon>
        <taxon>Devosia</taxon>
    </lineage>
</organism>
<reference evidence="1" key="1">
    <citation type="submission" date="2020-07" db="EMBL/GenBank/DDBJ databases">
        <title>Huge and variable diversity of episymbiotic CPR bacteria and DPANN archaea in groundwater ecosystems.</title>
        <authorList>
            <person name="He C.Y."/>
            <person name="Keren R."/>
            <person name="Whittaker M."/>
            <person name="Farag I.F."/>
            <person name="Doudna J."/>
            <person name="Cate J.H.D."/>
            <person name="Banfield J.F."/>
        </authorList>
    </citation>
    <scope>NUCLEOTIDE SEQUENCE</scope>
    <source>
        <strain evidence="1">NC_groundwater_1586_Pr3_B-0.1um_66_15</strain>
    </source>
</reference>